<feature type="compositionally biased region" description="Polar residues" evidence="1">
    <location>
        <begin position="112"/>
        <end position="122"/>
    </location>
</feature>
<protein>
    <submittedName>
        <fullName evidence="2">Uncharacterized protein</fullName>
    </submittedName>
</protein>
<dbReference type="Gramene" id="TraesSTA2D03G01243120.1">
    <property type="protein sequence ID" value="TraesSTA2D03G01243120.1"/>
    <property type="gene ID" value="TraesSTA2D03G01243120"/>
</dbReference>
<sequence length="714" mass="78940">MEQATSISSSSREPAREPEETGMEQVLADLQALKGLYGLLHRGPQPNENLNEASRDLLMKMLDNATQQTLLRQAKLLSGPLMSPALERKLSIQPGRRTSGNAEHRLKPIASPSPSVCASQMSRRLKPQASVRSRDARSVYDDHRRRERDGRLLARVDSGRSSRTAMPQLHQRTPEQRLSRLASNRSSRVAEPRLHPSTRPEQHLSRVASNRSSRVAEPRLRPSTRPEQHLSRLASNRSSRVAEPRLRPSTRPEQHLSRLASNRSSRVAEPRLRPSTPEQRLSRLASNRSSRVAEPRRGVSRGRAPRADRSDRHSRLRGSSGRGDRSSSSSSSSPERSSRRRSVSRAPSSHGRATVRGARAYGSSTRRYSGRQDSGLSMGVRSRRGSERAGRGAATPRRSSSSSGEAVTISSRFSPTRELAERRVHESEDTGERSLRRRQRKEGAVGGSTSMGWSSRRPRRALDPITSGSTYSSSSSAAASPSPSASPTAPTSTSAPSASSYSSSASASAPRRGSALPEHKFKEASSASRSRRRRERQERREGRLRMFKEKLALVFHHRHDHHHHHHIGGGRSGSPVPRRDRRSNNSNSPWSYLGGLGGMFHRSIGHAAKKTHDAKKNHDAKENHDAKKKTTSRTVVMVPAPAKKRGGGQAHSLFGALVKHKLGARKAPARAPTARAGTQSRMQVNHWWHLLRQQHGRAQRTGRARRRLGQGKAP</sequence>
<feature type="compositionally biased region" description="Basic and acidic residues" evidence="1">
    <location>
        <begin position="188"/>
        <end position="204"/>
    </location>
</feature>
<proteinExistence type="predicted"/>
<accession>A0A3B6DM90</accession>
<keyword evidence="3" id="KW-1185">Reference proteome</keyword>
<gene>
    <name evidence="2" type="primary">LOC123054408</name>
</gene>
<feature type="compositionally biased region" description="Basic residues" evidence="1">
    <location>
        <begin position="558"/>
        <end position="568"/>
    </location>
</feature>
<reference evidence="2" key="1">
    <citation type="submission" date="2018-08" db="EMBL/GenBank/DDBJ databases">
        <authorList>
            <person name="Rossello M."/>
        </authorList>
    </citation>
    <scope>NUCLEOTIDE SEQUENCE [LARGE SCALE GENOMIC DNA]</scope>
    <source>
        <strain evidence="2">cv. Chinese Spring</strain>
    </source>
</reference>
<feature type="region of interest" description="Disordered" evidence="1">
    <location>
        <begin position="1"/>
        <end position="23"/>
    </location>
</feature>
<reference evidence="2" key="2">
    <citation type="submission" date="2018-10" db="UniProtKB">
        <authorList>
            <consortium name="EnsemblPlants"/>
        </authorList>
    </citation>
    <scope>IDENTIFICATION</scope>
</reference>
<dbReference type="Gramene" id="TraesROB_scaffold_122979_01G000400.1">
    <property type="protein sequence ID" value="TraesROB_scaffold_122979_01G000400.1"/>
    <property type="gene ID" value="TraesROB_scaffold_122979_01G000400"/>
</dbReference>
<feature type="compositionally biased region" description="Polar residues" evidence="1">
    <location>
        <begin position="397"/>
        <end position="414"/>
    </location>
</feature>
<evidence type="ECO:0000313" key="3">
    <source>
        <dbReference type="Proteomes" id="UP000019116"/>
    </source>
</evidence>
<feature type="region of interest" description="Disordered" evidence="1">
    <location>
        <begin position="558"/>
        <end position="590"/>
    </location>
</feature>
<feature type="compositionally biased region" description="Basic and acidic residues" evidence="1">
    <location>
        <begin position="240"/>
        <end position="256"/>
    </location>
</feature>
<feature type="compositionally biased region" description="Basic and acidic residues" evidence="1">
    <location>
        <begin position="611"/>
        <end position="625"/>
    </location>
</feature>
<name>A0A3B6DM90_WHEAT</name>
<dbReference type="Gramene" id="TraesWEE_scaffold_147353_01G000100.1">
    <property type="protein sequence ID" value="TraesWEE_scaffold_147353_01G000100.1"/>
    <property type="gene ID" value="TraesWEE_scaffold_147353_01G000100"/>
</dbReference>
<dbReference type="Gramene" id="TraesCLE_scaffold_127716_01G000400.1">
    <property type="protein sequence ID" value="TraesCLE_scaffold_127716_01G000400.1"/>
    <property type="gene ID" value="TraesCLE_scaffold_127716_01G000400"/>
</dbReference>
<dbReference type="OMA" id="DAKENHD"/>
<feature type="region of interest" description="Disordered" evidence="1">
    <location>
        <begin position="611"/>
        <end position="631"/>
    </location>
</feature>
<feature type="compositionally biased region" description="Polar residues" evidence="1">
    <location>
        <begin position="362"/>
        <end position="375"/>
    </location>
</feature>
<feature type="compositionally biased region" description="Low complexity" evidence="1">
    <location>
        <begin position="326"/>
        <end position="335"/>
    </location>
</feature>
<feature type="compositionally biased region" description="Basic and acidic residues" evidence="1">
    <location>
        <begin position="418"/>
        <end position="434"/>
    </location>
</feature>
<feature type="compositionally biased region" description="Basic and acidic residues" evidence="1">
    <location>
        <begin position="535"/>
        <end position="544"/>
    </location>
</feature>
<feature type="compositionally biased region" description="Low complexity" evidence="1">
    <location>
        <begin position="1"/>
        <end position="12"/>
    </location>
</feature>
<dbReference type="SMR" id="A0A3B6DM90"/>
<evidence type="ECO:0000256" key="1">
    <source>
        <dbReference type="SAM" id="MobiDB-lite"/>
    </source>
</evidence>
<dbReference type="AlphaFoldDB" id="A0A3B6DM90"/>
<dbReference type="EnsemblPlants" id="TraesCS2D02G434800.1">
    <property type="protein sequence ID" value="TraesCS2D02G434800.1"/>
    <property type="gene ID" value="TraesCS2D02G434800"/>
</dbReference>
<dbReference type="Proteomes" id="UP000019116">
    <property type="component" value="Chromosome 2D"/>
</dbReference>
<dbReference type="Gramene" id="TraesCS2D02G434800.1">
    <property type="protein sequence ID" value="TraesCS2D02G434800.1"/>
    <property type="gene ID" value="TraesCS2D02G434800"/>
</dbReference>
<feature type="compositionally biased region" description="Basic and acidic residues" evidence="1">
    <location>
        <begin position="214"/>
        <end position="230"/>
    </location>
</feature>
<organism evidence="2">
    <name type="scientific">Triticum aestivum</name>
    <name type="common">Wheat</name>
    <dbReference type="NCBI Taxonomy" id="4565"/>
    <lineage>
        <taxon>Eukaryota</taxon>
        <taxon>Viridiplantae</taxon>
        <taxon>Streptophyta</taxon>
        <taxon>Embryophyta</taxon>
        <taxon>Tracheophyta</taxon>
        <taxon>Spermatophyta</taxon>
        <taxon>Magnoliopsida</taxon>
        <taxon>Liliopsida</taxon>
        <taxon>Poales</taxon>
        <taxon>Poaceae</taxon>
        <taxon>BOP clade</taxon>
        <taxon>Pooideae</taxon>
        <taxon>Triticodae</taxon>
        <taxon>Triticeae</taxon>
        <taxon>Triticinae</taxon>
        <taxon>Triticum</taxon>
    </lineage>
</organism>
<feature type="region of interest" description="Disordered" evidence="1">
    <location>
        <begin position="693"/>
        <end position="714"/>
    </location>
</feature>
<dbReference type="Gramene" id="TraesCAD_scaffold_045607_01G000100.1">
    <property type="protein sequence ID" value="TraesCAD_scaffold_045607_01G000100.1"/>
    <property type="gene ID" value="TraesCAD_scaffold_045607_01G000100"/>
</dbReference>
<feature type="compositionally biased region" description="Low complexity" evidence="1">
    <location>
        <begin position="466"/>
        <end position="515"/>
    </location>
</feature>
<dbReference type="STRING" id="4565.A0A3B6DM90"/>
<evidence type="ECO:0000313" key="2">
    <source>
        <dbReference type="EnsemblPlants" id="TraesCS2D02G434800.1"/>
    </source>
</evidence>
<feature type="region of interest" description="Disordered" evidence="1">
    <location>
        <begin position="87"/>
        <end position="544"/>
    </location>
</feature>
<feature type="compositionally biased region" description="Basic and acidic residues" evidence="1">
    <location>
        <begin position="132"/>
        <end position="160"/>
    </location>
</feature>